<evidence type="ECO:0000313" key="14">
    <source>
        <dbReference type="EMBL" id="SDB01671.1"/>
    </source>
</evidence>
<evidence type="ECO:0000256" key="6">
    <source>
        <dbReference type="ARBA" id="ARBA00022806"/>
    </source>
</evidence>
<dbReference type="GO" id="GO:0016887">
    <property type="term" value="F:ATP hydrolysis activity"/>
    <property type="evidence" value="ECO:0007669"/>
    <property type="project" value="RHEA"/>
</dbReference>
<evidence type="ECO:0000256" key="8">
    <source>
        <dbReference type="ARBA" id="ARBA00023125"/>
    </source>
</evidence>
<dbReference type="Proteomes" id="UP000199228">
    <property type="component" value="Unassembled WGS sequence"/>
</dbReference>
<name>A0A1G5ZZQ2_EUBOX</name>
<dbReference type="GO" id="GO:0043139">
    <property type="term" value="F:5'-3' DNA helicase activity"/>
    <property type="evidence" value="ECO:0007669"/>
    <property type="project" value="UniProtKB-EC"/>
</dbReference>
<evidence type="ECO:0000256" key="2">
    <source>
        <dbReference type="ARBA" id="ARBA00022515"/>
    </source>
</evidence>
<evidence type="ECO:0000256" key="9">
    <source>
        <dbReference type="ARBA" id="ARBA00023235"/>
    </source>
</evidence>
<dbReference type="GO" id="GO:0005829">
    <property type="term" value="C:cytosol"/>
    <property type="evidence" value="ECO:0007669"/>
    <property type="project" value="TreeGrafter"/>
</dbReference>
<evidence type="ECO:0000256" key="11">
    <source>
        <dbReference type="NCBIfam" id="TIGR00665"/>
    </source>
</evidence>
<evidence type="ECO:0000313" key="15">
    <source>
        <dbReference type="Proteomes" id="UP000199228"/>
    </source>
</evidence>
<dbReference type="InterPro" id="IPR007692">
    <property type="entry name" value="DNA_helicase_DnaB"/>
</dbReference>
<dbReference type="GO" id="GO:1990077">
    <property type="term" value="C:primosome complex"/>
    <property type="evidence" value="ECO:0007669"/>
    <property type="project" value="UniProtKB-UniRule"/>
</dbReference>
<keyword evidence="6 12" id="KW-0347">Helicase</keyword>
<keyword evidence="2 12" id="KW-0639">Primosome</keyword>
<dbReference type="InterPro" id="IPR036185">
    <property type="entry name" value="DNA_heli_DnaB-like_N_sf"/>
</dbReference>
<dbReference type="PANTHER" id="PTHR30153">
    <property type="entry name" value="REPLICATIVE DNA HELICASE DNAB"/>
    <property type="match status" value="1"/>
</dbReference>
<reference evidence="14 15" key="1">
    <citation type="submission" date="2016-10" db="EMBL/GenBank/DDBJ databases">
        <authorList>
            <person name="de Groot N.N."/>
        </authorList>
    </citation>
    <scope>NUCLEOTIDE SEQUENCE [LARGE SCALE GENOMIC DNA]</scope>
    <source>
        <strain evidence="14 15">DSM 3217</strain>
    </source>
</reference>
<comment type="function">
    <text evidence="12">The main replicative DNA helicase, it participates in initiation and elongation during chromosome replication. Travels ahead of the DNA replisome, separating dsDNA into templates for DNA synthesis. A processive ATP-dependent 5'-3' DNA helicase it has DNA-dependent ATPase activity.</text>
</comment>
<dbReference type="Gene3D" id="3.40.50.300">
    <property type="entry name" value="P-loop containing nucleotide triphosphate hydrolases"/>
    <property type="match status" value="1"/>
</dbReference>
<dbReference type="InterPro" id="IPR027417">
    <property type="entry name" value="P-loop_NTPase"/>
</dbReference>
<dbReference type="SUPFAM" id="SSF48024">
    <property type="entry name" value="N-terminal domain of DnaB helicase"/>
    <property type="match status" value="1"/>
</dbReference>
<proteinExistence type="inferred from homology"/>
<evidence type="ECO:0000256" key="12">
    <source>
        <dbReference type="RuleBase" id="RU362085"/>
    </source>
</evidence>
<dbReference type="SUPFAM" id="SSF52540">
    <property type="entry name" value="P-loop containing nucleoside triphosphate hydrolases"/>
    <property type="match status" value="1"/>
</dbReference>
<evidence type="ECO:0000256" key="3">
    <source>
        <dbReference type="ARBA" id="ARBA00022705"/>
    </source>
</evidence>
<keyword evidence="9" id="KW-0413">Isomerase</keyword>
<keyword evidence="3 12" id="KW-0235">DNA replication</keyword>
<dbReference type="GO" id="GO:0042802">
    <property type="term" value="F:identical protein binding"/>
    <property type="evidence" value="ECO:0007669"/>
    <property type="project" value="UniProtKB-ARBA"/>
</dbReference>
<accession>A0A1G5ZZQ2</accession>
<dbReference type="EC" id="5.6.2.3" evidence="11 12"/>
<dbReference type="PANTHER" id="PTHR30153:SF2">
    <property type="entry name" value="REPLICATIVE DNA HELICASE"/>
    <property type="match status" value="1"/>
</dbReference>
<keyword evidence="8 12" id="KW-0238">DNA-binding</keyword>
<evidence type="ECO:0000256" key="7">
    <source>
        <dbReference type="ARBA" id="ARBA00022840"/>
    </source>
</evidence>
<dbReference type="NCBIfam" id="NF004384">
    <property type="entry name" value="PRK05748.1"/>
    <property type="match status" value="1"/>
</dbReference>
<dbReference type="InterPro" id="IPR016136">
    <property type="entry name" value="DNA_helicase_N/primase_C"/>
</dbReference>
<evidence type="ECO:0000256" key="5">
    <source>
        <dbReference type="ARBA" id="ARBA00022801"/>
    </source>
</evidence>
<dbReference type="GO" id="GO:0006269">
    <property type="term" value="P:DNA replication, synthesis of primer"/>
    <property type="evidence" value="ECO:0007669"/>
    <property type="project" value="UniProtKB-UniRule"/>
</dbReference>
<dbReference type="EMBL" id="FMXR01000004">
    <property type="protein sequence ID" value="SDB01671.1"/>
    <property type="molecule type" value="Genomic_DNA"/>
</dbReference>
<dbReference type="Pfam" id="PF03796">
    <property type="entry name" value="DnaB_C"/>
    <property type="match status" value="1"/>
</dbReference>
<dbReference type="STRING" id="1732.SAMN02910417_00032"/>
<keyword evidence="5 12" id="KW-0378">Hydrolase</keyword>
<evidence type="ECO:0000256" key="10">
    <source>
        <dbReference type="ARBA" id="ARBA00048954"/>
    </source>
</evidence>
<dbReference type="GO" id="GO:0005524">
    <property type="term" value="F:ATP binding"/>
    <property type="evidence" value="ECO:0007669"/>
    <property type="project" value="UniProtKB-UniRule"/>
</dbReference>
<keyword evidence="15" id="KW-1185">Reference proteome</keyword>
<sequence length="443" mass="49642">MEEALVRKEMPNSFNAEQSVIGAMLLNKDAIVEAAEILTRDDFYQSTYGILFETMVEMVNAGEVVDAVTLQNKLKEKGVPDEISSMSYVADIIRQVPTSANIKDYAKIVYEKAVLRRLIKINENIANQCYAGNDSMENILNDTEKQIFQLLNVRSGGDYVPIHTVVVNALERIEKASKVQGNVTGIPTGFIDLDYQLSGFQPSDLVIIAARPSMGKTAFVLNVAQYVAFHEDMTTAIFSLEMSKEQLVNRLFSLESRVDAQALRTGNMSDSDWEKLIEGAETIASSNLIIDDTPGIKVSELRSKCRKYKLEHDLKLVIIDYLQLMSGSGKSESRQNEISEISRSLKALARELNVPVIALSQLSRAVEQRPDHRPMLSDLRESGGIEQDADVVMFIYRDDYYNHDSADKGLAEIIVAKQRNGPIGTQKLVWLPKYTKFANKERK</sequence>
<evidence type="ECO:0000259" key="13">
    <source>
        <dbReference type="PROSITE" id="PS51199"/>
    </source>
</evidence>
<dbReference type="RefSeq" id="WP_090170695.1">
    <property type="nucleotide sequence ID" value="NZ_FMXR01000004.1"/>
</dbReference>
<dbReference type="Pfam" id="PF00772">
    <property type="entry name" value="DnaB"/>
    <property type="match status" value="1"/>
</dbReference>
<dbReference type="FunFam" id="3.40.50.300:FF:000076">
    <property type="entry name" value="Replicative DNA helicase"/>
    <property type="match status" value="1"/>
</dbReference>
<keyword evidence="7 12" id="KW-0067">ATP-binding</keyword>
<keyword evidence="4 12" id="KW-0547">Nucleotide-binding</keyword>
<dbReference type="OrthoDB" id="9773982at2"/>
<dbReference type="InterPro" id="IPR007693">
    <property type="entry name" value="DNA_helicase_DnaB-like_N"/>
</dbReference>
<dbReference type="Gene3D" id="1.10.860.10">
    <property type="entry name" value="DNAb Helicase, Chain A"/>
    <property type="match status" value="1"/>
</dbReference>
<feature type="domain" description="SF4 helicase" evidence="13">
    <location>
        <begin position="179"/>
        <end position="443"/>
    </location>
</feature>
<evidence type="ECO:0000256" key="1">
    <source>
        <dbReference type="ARBA" id="ARBA00008428"/>
    </source>
</evidence>
<dbReference type="FunFam" id="1.10.860.10:FF:000001">
    <property type="entry name" value="Replicative DNA helicase"/>
    <property type="match status" value="1"/>
</dbReference>
<dbReference type="PROSITE" id="PS51199">
    <property type="entry name" value="SF4_HELICASE"/>
    <property type="match status" value="1"/>
</dbReference>
<gene>
    <name evidence="14" type="ORF">SAMN02910417_00032</name>
</gene>
<dbReference type="CDD" id="cd00984">
    <property type="entry name" value="DnaB_C"/>
    <property type="match status" value="1"/>
</dbReference>
<comment type="catalytic activity">
    <reaction evidence="10 12">
        <text>ATP + H2O = ADP + phosphate + H(+)</text>
        <dbReference type="Rhea" id="RHEA:13065"/>
        <dbReference type="ChEBI" id="CHEBI:15377"/>
        <dbReference type="ChEBI" id="CHEBI:15378"/>
        <dbReference type="ChEBI" id="CHEBI:30616"/>
        <dbReference type="ChEBI" id="CHEBI:43474"/>
        <dbReference type="ChEBI" id="CHEBI:456216"/>
        <dbReference type="EC" id="5.6.2.3"/>
    </reaction>
</comment>
<evidence type="ECO:0000256" key="4">
    <source>
        <dbReference type="ARBA" id="ARBA00022741"/>
    </source>
</evidence>
<dbReference type="NCBIfam" id="TIGR00665">
    <property type="entry name" value="DnaB"/>
    <property type="match status" value="1"/>
</dbReference>
<dbReference type="GO" id="GO:0003677">
    <property type="term" value="F:DNA binding"/>
    <property type="evidence" value="ECO:0007669"/>
    <property type="project" value="UniProtKB-UniRule"/>
</dbReference>
<dbReference type="AlphaFoldDB" id="A0A1G5ZZQ2"/>
<organism evidence="14 15">
    <name type="scientific">Eubacterium oxidoreducens</name>
    <dbReference type="NCBI Taxonomy" id="1732"/>
    <lineage>
        <taxon>Bacteria</taxon>
        <taxon>Bacillati</taxon>
        <taxon>Bacillota</taxon>
        <taxon>Clostridia</taxon>
        <taxon>Eubacteriales</taxon>
        <taxon>Eubacteriaceae</taxon>
        <taxon>Eubacterium</taxon>
    </lineage>
</organism>
<comment type="similarity">
    <text evidence="1 12">Belongs to the helicase family. DnaB subfamily.</text>
</comment>
<protein>
    <recommendedName>
        <fullName evidence="11 12">Replicative DNA helicase</fullName>
        <ecNumber evidence="11 12">5.6.2.3</ecNumber>
    </recommendedName>
</protein>
<dbReference type="InterPro" id="IPR007694">
    <property type="entry name" value="DNA_helicase_DnaB-like_C"/>
</dbReference>